<comment type="function">
    <text evidence="1 10">Catalyzes the reversible adenylation of nicotinate mononucleotide (NaMN) to nicotinic acid adenine dinucleotide (NaAD).</text>
</comment>
<comment type="caution">
    <text evidence="12">The sequence shown here is derived from an EMBL/GenBank/DDBJ whole genome shotgun (WGS) entry which is preliminary data.</text>
</comment>
<dbReference type="Gene3D" id="3.40.50.620">
    <property type="entry name" value="HUPs"/>
    <property type="match status" value="1"/>
</dbReference>
<evidence type="ECO:0000256" key="2">
    <source>
        <dbReference type="ARBA" id="ARBA00005019"/>
    </source>
</evidence>
<keyword evidence="7 10" id="KW-0067">ATP-binding</keyword>
<dbReference type="PANTHER" id="PTHR39321">
    <property type="entry name" value="NICOTINATE-NUCLEOTIDE ADENYLYLTRANSFERASE-RELATED"/>
    <property type="match status" value="1"/>
</dbReference>
<evidence type="ECO:0000256" key="1">
    <source>
        <dbReference type="ARBA" id="ARBA00002324"/>
    </source>
</evidence>
<dbReference type="GO" id="GO:0004515">
    <property type="term" value="F:nicotinate-nucleotide adenylyltransferase activity"/>
    <property type="evidence" value="ECO:0007669"/>
    <property type="project" value="UniProtKB-UniRule"/>
</dbReference>
<accession>A0A919VGB2</accession>
<reference evidence="12" key="1">
    <citation type="submission" date="2021-03" db="EMBL/GenBank/DDBJ databases">
        <title>Taxonomic study of Clostridium polyendosporum from meadow-gley soil under rice.</title>
        <authorList>
            <person name="Kobayashi H."/>
            <person name="Tanizawa Y."/>
            <person name="Yagura M."/>
        </authorList>
    </citation>
    <scope>NUCLEOTIDE SEQUENCE</scope>
    <source>
        <strain evidence="12">JCM 30710</strain>
    </source>
</reference>
<keyword evidence="4 10" id="KW-0808">Transferase</keyword>
<dbReference type="HAMAP" id="MF_00244">
    <property type="entry name" value="NaMN_adenylyltr"/>
    <property type="match status" value="1"/>
</dbReference>
<feature type="domain" description="Cytidyltransferase-like" evidence="11">
    <location>
        <begin position="6"/>
        <end position="174"/>
    </location>
</feature>
<dbReference type="InterPro" id="IPR004821">
    <property type="entry name" value="Cyt_trans-like"/>
</dbReference>
<dbReference type="SUPFAM" id="SSF52374">
    <property type="entry name" value="Nucleotidylyl transferase"/>
    <property type="match status" value="1"/>
</dbReference>
<sequence length="211" mass="24580">MKKVGIFGGTFDPIHIGHLYIACEAQRELGLDELVFMPSGNPPHKQNKEITYGHIRYEMVSIAINEYPNFKVSDFEVNKKDLSYTFETLEYIKGQFDEAELYFITGADCLIDIDKWKNVNRILELSNFVVFSRPGYSKDKLLKQKEKVESKYNKQIILLDLLHIEISSSLIRERIKKGWCVEFFLPSGVNRFIKELNLYGWGENICGHMKK</sequence>
<dbReference type="AlphaFoldDB" id="A0A919VGB2"/>
<dbReference type="Proteomes" id="UP000679179">
    <property type="component" value="Unassembled WGS sequence"/>
</dbReference>
<name>A0A919VGB2_9CLOT</name>
<proteinExistence type="inferred from homology"/>
<protein>
    <recommendedName>
        <fullName evidence="10">Probable nicotinate-nucleotide adenylyltransferase</fullName>
        <ecNumber evidence="10">2.7.7.18</ecNumber>
    </recommendedName>
    <alternativeName>
        <fullName evidence="10">Deamido-NAD(+) diphosphorylase</fullName>
    </alternativeName>
    <alternativeName>
        <fullName evidence="10">Deamido-NAD(+) pyrophosphorylase</fullName>
    </alternativeName>
    <alternativeName>
        <fullName evidence="10">Nicotinate mononucleotide adenylyltransferase</fullName>
        <shortName evidence="10">NaMN adenylyltransferase</shortName>
    </alternativeName>
</protein>
<dbReference type="NCBIfam" id="TIGR00125">
    <property type="entry name" value="cyt_tran_rel"/>
    <property type="match status" value="1"/>
</dbReference>
<keyword evidence="8 10" id="KW-0520">NAD</keyword>
<comment type="similarity">
    <text evidence="10">Belongs to the NadD family.</text>
</comment>
<keyword evidence="5 10" id="KW-0548">Nucleotidyltransferase</keyword>
<evidence type="ECO:0000256" key="6">
    <source>
        <dbReference type="ARBA" id="ARBA00022741"/>
    </source>
</evidence>
<dbReference type="EC" id="2.7.7.18" evidence="10"/>
<evidence type="ECO:0000313" key="13">
    <source>
        <dbReference type="Proteomes" id="UP000679179"/>
    </source>
</evidence>
<dbReference type="GO" id="GO:0009435">
    <property type="term" value="P:NAD+ biosynthetic process"/>
    <property type="evidence" value="ECO:0007669"/>
    <property type="project" value="UniProtKB-UniRule"/>
</dbReference>
<keyword evidence="3 10" id="KW-0662">Pyridine nucleotide biosynthesis</keyword>
<dbReference type="EMBL" id="BOPZ01000014">
    <property type="protein sequence ID" value="GIM29220.1"/>
    <property type="molecule type" value="Genomic_DNA"/>
</dbReference>
<dbReference type="RefSeq" id="WP_212903925.1">
    <property type="nucleotide sequence ID" value="NZ_BOPZ01000014.1"/>
</dbReference>
<comment type="pathway">
    <text evidence="2 10">Cofactor biosynthesis; NAD(+) biosynthesis; deamido-NAD(+) from nicotinate D-ribonucleotide: step 1/1.</text>
</comment>
<evidence type="ECO:0000256" key="9">
    <source>
        <dbReference type="ARBA" id="ARBA00048721"/>
    </source>
</evidence>
<dbReference type="InterPro" id="IPR005248">
    <property type="entry name" value="NadD/NMNAT"/>
</dbReference>
<evidence type="ECO:0000256" key="5">
    <source>
        <dbReference type="ARBA" id="ARBA00022695"/>
    </source>
</evidence>
<evidence type="ECO:0000256" key="3">
    <source>
        <dbReference type="ARBA" id="ARBA00022642"/>
    </source>
</evidence>
<dbReference type="GO" id="GO:0005524">
    <property type="term" value="F:ATP binding"/>
    <property type="evidence" value="ECO:0007669"/>
    <property type="project" value="UniProtKB-KW"/>
</dbReference>
<evidence type="ECO:0000256" key="10">
    <source>
        <dbReference type="HAMAP-Rule" id="MF_00244"/>
    </source>
</evidence>
<dbReference type="NCBIfam" id="NF000840">
    <property type="entry name" value="PRK00071.1-3"/>
    <property type="match status" value="1"/>
</dbReference>
<comment type="catalytic activity">
    <reaction evidence="9 10">
        <text>nicotinate beta-D-ribonucleotide + ATP + H(+) = deamido-NAD(+) + diphosphate</text>
        <dbReference type="Rhea" id="RHEA:22860"/>
        <dbReference type="ChEBI" id="CHEBI:15378"/>
        <dbReference type="ChEBI" id="CHEBI:30616"/>
        <dbReference type="ChEBI" id="CHEBI:33019"/>
        <dbReference type="ChEBI" id="CHEBI:57502"/>
        <dbReference type="ChEBI" id="CHEBI:58437"/>
        <dbReference type="EC" id="2.7.7.18"/>
    </reaction>
</comment>
<evidence type="ECO:0000259" key="11">
    <source>
        <dbReference type="Pfam" id="PF01467"/>
    </source>
</evidence>
<dbReference type="Pfam" id="PF01467">
    <property type="entry name" value="CTP_transf_like"/>
    <property type="match status" value="1"/>
</dbReference>
<dbReference type="InterPro" id="IPR014729">
    <property type="entry name" value="Rossmann-like_a/b/a_fold"/>
</dbReference>
<evidence type="ECO:0000256" key="8">
    <source>
        <dbReference type="ARBA" id="ARBA00023027"/>
    </source>
</evidence>
<keyword evidence="13" id="KW-1185">Reference proteome</keyword>
<dbReference type="PANTHER" id="PTHR39321:SF3">
    <property type="entry name" value="PHOSPHOPANTETHEINE ADENYLYLTRANSFERASE"/>
    <property type="match status" value="1"/>
</dbReference>
<gene>
    <name evidence="10 12" type="primary">nadD</name>
    <name evidence="12" type="ORF">CPJCM30710_18860</name>
</gene>
<evidence type="ECO:0000256" key="7">
    <source>
        <dbReference type="ARBA" id="ARBA00022840"/>
    </source>
</evidence>
<organism evidence="12 13">
    <name type="scientific">Clostridium polyendosporum</name>
    <dbReference type="NCBI Taxonomy" id="69208"/>
    <lineage>
        <taxon>Bacteria</taxon>
        <taxon>Bacillati</taxon>
        <taxon>Bacillota</taxon>
        <taxon>Clostridia</taxon>
        <taxon>Eubacteriales</taxon>
        <taxon>Clostridiaceae</taxon>
        <taxon>Clostridium</taxon>
    </lineage>
</organism>
<dbReference type="CDD" id="cd02165">
    <property type="entry name" value="NMNAT"/>
    <property type="match status" value="1"/>
</dbReference>
<dbReference type="NCBIfam" id="TIGR00482">
    <property type="entry name" value="nicotinate (nicotinamide) nucleotide adenylyltransferase"/>
    <property type="match status" value="1"/>
</dbReference>
<evidence type="ECO:0000313" key="12">
    <source>
        <dbReference type="EMBL" id="GIM29220.1"/>
    </source>
</evidence>
<evidence type="ECO:0000256" key="4">
    <source>
        <dbReference type="ARBA" id="ARBA00022679"/>
    </source>
</evidence>
<keyword evidence="6 10" id="KW-0547">Nucleotide-binding</keyword>